<comment type="caution">
    <text evidence="2">The sequence shown here is derived from an EMBL/GenBank/DDBJ whole genome shotgun (WGS) entry which is preliminary data.</text>
</comment>
<dbReference type="Proteomes" id="UP001525379">
    <property type="component" value="Unassembled WGS sequence"/>
</dbReference>
<evidence type="ECO:0000313" key="2">
    <source>
        <dbReference type="EMBL" id="MCT2042284.1"/>
    </source>
</evidence>
<feature type="transmembrane region" description="Helical" evidence="1">
    <location>
        <begin position="109"/>
        <end position="130"/>
    </location>
</feature>
<evidence type="ECO:0000256" key="1">
    <source>
        <dbReference type="SAM" id="Phobius"/>
    </source>
</evidence>
<evidence type="ECO:0000313" key="3">
    <source>
        <dbReference type="Proteomes" id="UP001525379"/>
    </source>
</evidence>
<name>A0ABT2HVE1_9MICO</name>
<keyword evidence="1" id="KW-0812">Transmembrane</keyword>
<proteinExistence type="predicted"/>
<protein>
    <recommendedName>
        <fullName evidence="4">DUF3147 family protein</fullName>
    </recommendedName>
</protein>
<reference evidence="2 3" key="1">
    <citation type="submission" date="2022-04" db="EMBL/GenBank/DDBJ databases">
        <title>Human microbiome associated bacterial genomes.</title>
        <authorList>
            <person name="Sandstrom S."/>
            <person name="Salamzade R."/>
            <person name="Kalan L.R."/>
        </authorList>
    </citation>
    <scope>NUCLEOTIDE SEQUENCE [LARGE SCALE GENOMIC DNA]</scope>
    <source>
        <strain evidence="3">p3-SID1799</strain>
    </source>
</reference>
<dbReference type="RefSeq" id="WP_260103870.1">
    <property type="nucleotide sequence ID" value="NZ_JALXSQ010000006.1"/>
</dbReference>
<feature type="transmembrane region" description="Helical" evidence="1">
    <location>
        <begin position="32"/>
        <end position="58"/>
    </location>
</feature>
<evidence type="ECO:0008006" key="4">
    <source>
        <dbReference type="Google" id="ProtNLM"/>
    </source>
</evidence>
<keyword evidence="3" id="KW-1185">Reference proteome</keyword>
<feature type="transmembrane region" description="Helical" evidence="1">
    <location>
        <begin position="78"/>
        <end position="102"/>
    </location>
</feature>
<sequence length="133" mass="14342">MSEESVPASRGRTLRLRTGLFQAVGPNWIESLLWGTAIFALGSLPGVFPVLMVTGWAVTLVQSHTGHEITVPFGHICSMLPVALLVGALIIGICSGACLIIARLRGLKLFPMFLVAWPMFGLTGYLFFLLTTL</sequence>
<keyword evidence="1" id="KW-0472">Membrane</keyword>
<gene>
    <name evidence="2" type="ORF">M3D15_02865</name>
</gene>
<keyword evidence="1" id="KW-1133">Transmembrane helix</keyword>
<organism evidence="2 3">
    <name type="scientific">Pseudoclavibacter albus</name>
    <dbReference type="NCBI Taxonomy" id="272241"/>
    <lineage>
        <taxon>Bacteria</taxon>
        <taxon>Bacillati</taxon>
        <taxon>Actinomycetota</taxon>
        <taxon>Actinomycetes</taxon>
        <taxon>Micrococcales</taxon>
        <taxon>Microbacteriaceae</taxon>
        <taxon>Pseudoclavibacter</taxon>
    </lineage>
</organism>
<accession>A0ABT2HVE1</accession>
<dbReference type="EMBL" id="JALXSQ010000006">
    <property type="protein sequence ID" value="MCT2042284.1"/>
    <property type="molecule type" value="Genomic_DNA"/>
</dbReference>